<evidence type="ECO:0000313" key="2">
    <source>
        <dbReference type="Proteomes" id="UP000299102"/>
    </source>
</evidence>
<dbReference type="EMBL" id="BGZK01000036">
    <property type="protein sequence ID" value="GBP09677.1"/>
    <property type="molecule type" value="Genomic_DNA"/>
</dbReference>
<proteinExistence type="predicted"/>
<comment type="caution">
    <text evidence="1">The sequence shown here is derived from an EMBL/GenBank/DDBJ whole genome shotgun (WGS) entry which is preliminary data.</text>
</comment>
<dbReference type="AlphaFoldDB" id="A0A4C1T8E2"/>
<keyword evidence="2" id="KW-1185">Reference proteome</keyword>
<dbReference type="Proteomes" id="UP000299102">
    <property type="component" value="Unassembled WGS sequence"/>
</dbReference>
<gene>
    <name evidence="1" type="ORF">EVAR_76647_1</name>
</gene>
<sequence>MQDKDNWPKISEANLVKLLVEKSYERRINNFCNGDFSTDVFLSRHLGVGGHVKFIVWTDTSEEGFRETRGAHRIDDL</sequence>
<accession>A0A4C1T8E2</accession>
<reference evidence="1 2" key="1">
    <citation type="journal article" date="2019" name="Commun. Biol.">
        <title>The bagworm genome reveals a unique fibroin gene that provides high tensile strength.</title>
        <authorList>
            <person name="Kono N."/>
            <person name="Nakamura H."/>
            <person name="Ohtoshi R."/>
            <person name="Tomita M."/>
            <person name="Numata K."/>
            <person name="Arakawa K."/>
        </authorList>
    </citation>
    <scope>NUCLEOTIDE SEQUENCE [LARGE SCALE GENOMIC DNA]</scope>
</reference>
<organism evidence="1 2">
    <name type="scientific">Eumeta variegata</name>
    <name type="common">Bagworm moth</name>
    <name type="synonym">Eumeta japonica</name>
    <dbReference type="NCBI Taxonomy" id="151549"/>
    <lineage>
        <taxon>Eukaryota</taxon>
        <taxon>Metazoa</taxon>
        <taxon>Ecdysozoa</taxon>
        <taxon>Arthropoda</taxon>
        <taxon>Hexapoda</taxon>
        <taxon>Insecta</taxon>
        <taxon>Pterygota</taxon>
        <taxon>Neoptera</taxon>
        <taxon>Endopterygota</taxon>
        <taxon>Lepidoptera</taxon>
        <taxon>Glossata</taxon>
        <taxon>Ditrysia</taxon>
        <taxon>Tineoidea</taxon>
        <taxon>Psychidae</taxon>
        <taxon>Oiketicinae</taxon>
        <taxon>Eumeta</taxon>
    </lineage>
</organism>
<evidence type="ECO:0000313" key="1">
    <source>
        <dbReference type="EMBL" id="GBP09677.1"/>
    </source>
</evidence>
<protein>
    <submittedName>
        <fullName evidence="1">Uncharacterized protein</fullName>
    </submittedName>
</protein>
<name>A0A4C1T8E2_EUMVA</name>